<evidence type="ECO:0000313" key="2">
    <source>
        <dbReference type="EMBL" id="MBI3539269.1"/>
    </source>
</evidence>
<name>A0A9D6L7H1_UNCEI</name>
<feature type="compositionally biased region" description="Low complexity" evidence="1">
    <location>
        <begin position="37"/>
        <end position="54"/>
    </location>
</feature>
<proteinExistence type="predicted"/>
<dbReference type="Proteomes" id="UP000807850">
    <property type="component" value="Unassembled WGS sequence"/>
</dbReference>
<evidence type="ECO:0000313" key="3">
    <source>
        <dbReference type="Proteomes" id="UP000807850"/>
    </source>
</evidence>
<gene>
    <name evidence="2" type="ORF">HY076_03240</name>
</gene>
<dbReference type="AlphaFoldDB" id="A0A9D6L7H1"/>
<evidence type="ECO:0000256" key="1">
    <source>
        <dbReference type="SAM" id="MobiDB-lite"/>
    </source>
</evidence>
<feature type="region of interest" description="Disordered" evidence="1">
    <location>
        <begin position="32"/>
        <end position="54"/>
    </location>
</feature>
<protein>
    <submittedName>
        <fullName evidence="2">Uncharacterized protein</fullName>
    </submittedName>
</protein>
<comment type="caution">
    <text evidence="2">The sequence shown here is derived from an EMBL/GenBank/DDBJ whole genome shotgun (WGS) entry which is preliminary data.</text>
</comment>
<reference evidence="2" key="1">
    <citation type="submission" date="2020-07" db="EMBL/GenBank/DDBJ databases">
        <title>Huge and variable diversity of episymbiotic CPR bacteria and DPANN archaea in groundwater ecosystems.</title>
        <authorList>
            <person name="He C.Y."/>
            <person name="Keren R."/>
            <person name="Whittaker M."/>
            <person name="Farag I.F."/>
            <person name="Doudna J."/>
            <person name="Cate J.H.D."/>
            <person name="Banfield J.F."/>
        </authorList>
    </citation>
    <scope>NUCLEOTIDE SEQUENCE</scope>
    <source>
        <strain evidence="2">NC_groundwater_928_Pr1_S-0.2um_72_17</strain>
    </source>
</reference>
<dbReference type="EMBL" id="JACQAY010000094">
    <property type="protein sequence ID" value="MBI3539269.1"/>
    <property type="molecule type" value="Genomic_DNA"/>
</dbReference>
<organism evidence="2 3">
    <name type="scientific">Eiseniibacteriota bacterium</name>
    <dbReference type="NCBI Taxonomy" id="2212470"/>
    <lineage>
        <taxon>Bacteria</taxon>
        <taxon>Candidatus Eiseniibacteriota</taxon>
    </lineage>
</organism>
<sequence>MDERDLIHDWNEAGERWAAPPFRVQLDDETLRDGLQSPSVRSPRGSTTSSPSSI</sequence>
<accession>A0A9D6L7H1</accession>